<sequence length="219" mass="24705">MLTSPLADSTYRQDPVHGMDEQPDTHRSSESPPAELAAGPLGAVFENVSRRALQYERHIKDLEAKLTVDLSNSRAIENLLFEVFTGLQQTQHRADTALAATVPSVQHALEDDLDELRVLQEALPTVGRQVRDIRNVYDRGRDKARDLVSALEWLNTPLSLRLRTILFTPHAPVSARLKALIRSLFALAFLACMWIAWITLRGAVRAHRQRLVWGERLMS</sequence>
<feature type="region of interest" description="Disordered" evidence="1">
    <location>
        <begin position="1"/>
        <end position="37"/>
    </location>
</feature>
<feature type="transmembrane region" description="Helical" evidence="2">
    <location>
        <begin position="179"/>
        <end position="200"/>
    </location>
</feature>
<dbReference type="Proteomes" id="UP000250043">
    <property type="component" value="Unassembled WGS sequence"/>
</dbReference>
<gene>
    <name evidence="3" type="ORF">OBBRIDRAFT_806092</name>
</gene>
<name>A0A8E2DHW1_9APHY</name>
<feature type="compositionally biased region" description="Polar residues" evidence="1">
    <location>
        <begin position="1"/>
        <end position="12"/>
    </location>
</feature>
<reference evidence="3 4" key="1">
    <citation type="submission" date="2016-07" db="EMBL/GenBank/DDBJ databases">
        <title>Draft genome of the white-rot fungus Obba rivulosa 3A-2.</title>
        <authorList>
            <consortium name="DOE Joint Genome Institute"/>
            <person name="Miettinen O."/>
            <person name="Riley R."/>
            <person name="Acob R."/>
            <person name="Barry K."/>
            <person name="Cullen D."/>
            <person name="De Vries R."/>
            <person name="Hainaut M."/>
            <person name="Hatakka A."/>
            <person name="Henrissat B."/>
            <person name="Hilden K."/>
            <person name="Kuo R."/>
            <person name="Labutti K."/>
            <person name="Lipzen A."/>
            <person name="Makela M.R."/>
            <person name="Sandor L."/>
            <person name="Spatafora J.W."/>
            <person name="Grigoriev I.V."/>
            <person name="Hibbett D.S."/>
        </authorList>
    </citation>
    <scope>NUCLEOTIDE SEQUENCE [LARGE SCALE GENOMIC DNA]</scope>
    <source>
        <strain evidence="3 4">3A-2</strain>
    </source>
</reference>
<keyword evidence="4" id="KW-1185">Reference proteome</keyword>
<dbReference type="OrthoDB" id="2788977at2759"/>
<evidence type="ECO:0000256" key="1">
    <source>
        <dbReference type="SAM" id="MobiDB-lite"/>
    </source>
</evidence>
<proteinExistence type="predicted"/>
<evidence type="ECO:0000313" key="3">
    <source>
        <dbReference type="EMBL" id="OCH87386.1"/>
    </source>
</evidence>
<protein>
    <submittedName>
        <fullName evidence="3">Uncharacterized protein</fullName>
    </submittedName>
</protein>
<keyword evidence="2" id="KW-0812">Transmembrane</keyword>
<feature type="compositionally biased region" description="Basic and acidic residues" evidence="1">
    <location>
        <begin position="14"/>
        <end position="29"/>
    </location>
</feature>
<organism evidence="3 4">
    <name type="scientific">Obba rivulosa</name>
    <dbReference type="NCBI Taxonomy" id="1052685"/>
    <lineage>
        <taxon>Eukaryota</taxon>
        <taxon>Fungi</taxon>
        <taxon>Dikarya</taxon>
        <taxon>Basidiomycota</taxon>
        <taxon>Agaricomycotina</taxon>
        <taxon>Agaricomycetes</taxon>
        <taxon>Polyporales</taxon>
        <taxon>Gelatoporiaceae</taxon>
        <taxon>Obba</taxon>
    </lineage>
</organism>
<accession>A0A8E2DHW1</accession>
<dbReference type="AlphaFoldDB" id="A0A8E2DHW1"/>
<dbReference type="EMBL" id="KV722487">
    <property type="protein sequence ID" value="OCH87386.1"/>
    <property type="molecule type" value="Genomic_DNA"/>
</dbReference>
<evidence type="ECO:0000313" key="4">
    <source>
        <dbReference type="Proteomes" id="UP000250043"/>
    </source>
</evidence>
<keyword evidence="2" id="KW-1133">Transmembrane helix</keyword>
<evidence type="ECO:0000256" key="2">
    <source>
        <dbReference type="SAM" id="Phobius"/>
    </source>
</evidence>
<keyword evidence="2" id="KW-0472">Membrane</keyword>